<dbReference type="EMBL" id="CAJNIZ010042934">
    <property type="protein sequence ID" value="CAE7643958.1"/>
    <property type="molecule type" value="Genomic_DNA"/>
</dbReference>
<proteinExistence type="predicted"/>
<dbReference type="Proteomes" id="UP000649617">
    <property type="component" value="Unassembled WGS sequence"/>
</dbReference>
<dbReference type="AlphaFoldDB" id="A0A812VP22"/>
<reference evidence="2" key="1">
    <citation type="submission" date="2021-02" db="EMBL/GenBank/DDBJ databases">
        <authorList>
            <person name="Dougan E. K."/>
            <person name="Rhodes N."/>
            <person name="Thang M."/>
            <person name="Chan C."/>
        </authorList>
    </citation>
    <scope>NUCLEOTIDE SEQUENCE</scope>
</reference>
<name>A0A812VP22_SYMPI</name>
<organism evidence="2 3">
    <name type="scientific">Symbiodinium pilosum</name>
    <name type="common">Dinoflagellate</name>
    <dbReference type="NCBI Taxonomy" id="2952"/>
    <lineage>
        <taxon>Eukaryota</taxon>
        <taxon>Sar</taxon>
        <taxon>Alveolata</taxon>
        <taxon>Dinophyceae</taxon>
        <taxon>Suessiales</taxon>
        <taxon>Symbiodiniaceae</taxon>
        <taxon>Symbiodinium</taxon>
    </lineage>
</organism>
<accession>A0A812VP22</accession>
<sequence>DDITKVSEELDKMNGEILQLIDDESNKVKEAQVATESRIATLEMAFTARTQALGDMDAQLSARLDDVVAASQEAMDNLRDALSAETGRLVERFGQVQDDVQAIEAEVLRRCEDMGEAQAEAKLAQDEMFGNLQANVGELGAKIQESHLAEVDLQKQITVAQEALQAADVRATALEELLAQESTRASTAEESLTRTAEGLAAQQAKQGGEQLALAEKLK</sequence>
<protein>
    <submittedName>
        <fullName evidence="2">TilS protein</fullName>
    </submittedName>
</protein>
<gene>
    <name evidence="2" type="primary">tilS</name>
    <name evidence="2" type="ORF">SPIL2461_LOCUS17091</name>
</gene>
<feature type="region of interest" description="Disordered" evidence="1">
    <location>
        <begin position="199"/>
        <end position="218"/>
    </location>
</feature>
<evidence type="ECO:0000256" key="1">
    <source>
        <dbReference type="SAM" id="MobiDB-lite"/>
    </source>
</evidence>
<comment type="caution">
    <text evidence="2">The sequence shown here is derived from an EMBL/GenBank/DDBJ whole genome shotgun (WGS) entry which is preliminary data.</text>
</comment>
<feature type="non-terminal residue" evidence="2">
    <location>
        <position position="1"/>
    </location>
</feature>
<keyword evidence="3" id="KW-1185">Reference proteome</keyword>
<dbReference type="OrthoDB" id="429565at2759"/>
<evidence type="ECO:0000313" key="2">
    <source>
        <dbReference type="EMBL" id="CAE7643958.1"/>
    </source>
</evidence>
<feature type="non-terminal residue" evidence="2">
    <location>
        <position position="218"/>
    </location>
</feature>
<evidence type="ECO:0000313" key="3">
    <source>
        <dbReference type="Proteomes" id="UP000649617"/>
    </source>
</evidence>